<organism evidence="3 4">
    <name type="scientific">Hymenobacter telluris</name>
    <dbReference type="NCBI Taxonomy" id="2816474"/>
    <lineage>
        <taxon>Bacteria</taxon>
        <taxon>Pseudomonadati</taxon>
        <taxon>Bacteroidota</taxon>
        <taxon>Cytophagia</taxon>
        <taxon>Cytophagales</taxon>
        <taxon>Hymenobacteraceae</taxon>
        <taxon>Hymenobacter</taxon>
    </lineage>
</organism>
<feature type="domain" description="Barstar (barnase inhibitor)" evidence="2">
    <location>
        <begin position="2"/>
        <end position="86"/>
    </location>
</feature>
<dbReference type="AlphaFoldDB" id="A0A939EY80"/>
<dbReference type="InterPro" id="IPR000468">
    <property type="entry name" value="Barstar"/>
</dbReference>
<dbReference type="InterPro" id="IPR035905">
    <property type="entry name" value="Barstar-like_sf"/>
</dbReference>
<keyword evidence="4" id="KW-1185">Reference proteome</keyword>
<dbReference type="Gene3D" id="3.30.370.10">
    <property type="entry name" value="Barstar-like"/>
    <property type="match status" value="1"/>
</dbReference>
<accession>A0A939EY80</accession>
<dbReference type="RefSeq" id="WP_206985168.1">
    <property type="nucleotide sequence ID" value="NZ_JAFLQZ010000010.1"/>
</dbReference>
<dbReference type="Pfam" id="PF01337">
    <property type="entry name" value="Barstar"/>
    <property type="match status" value="1"/>
</dbReference>
<comment type="caution">
    <text evidence="3">The sequence shown here is derived from an EMBL/GenBank/DDBJ whole genome shotgun (WGS) entry which is preliminary data.</text>
</comment>
<sequence>MVVVIDARQITDHVSFHTVFAQAFGFPEFYGKNMEAWIDCMSYLDQSTARMTTVHCEAGSAVTLRLDYAADFLERLPMIFQDLIECSAFVNWRRAVNNMPGILILAYHN</sequence>
<protein>
    <submittedName>
        <fullName evidence="3">Barstar family protein</fullName>
    </submittedName>
</protein>
<name>A0A939EY80_9BACT</name>
<dbReference type="Proteomes" id="UP000664144">
    <property type="component" value="Unassembled WGS sequence"/>
</dbReference>
<evidence type="ECO:0000313" key="4">
    <source>
        <dbReference type="Proteomes" id="UP000664144"/>
    </source>
</evidence>
<comment type="similarity">
    <text evidence="1">Belongs to the barstar family.</text>
</comment>
<dbReference type="EMBL" id="JAFLQZ010000010">
    <property type="protein sequence ID" value="MBO0359241.1"/>
    <property type="molecule type" value="Genomic_DNA"/>
</dbReference>
<reference evidence="3" key="1">
    <citation type="submission" date="2021-03" db="EMBL/GenBank/DDBJ databases">
        <authorList>
            <person name="Kim M.K."/>
        </authorList>
    </citation>
    <scope>NUCLEOTIDE SEQUENCE</scope>
    <source>
        <strain evidence="3">BT186</strain>
    </source>
</reference>
<evidence type="ECO:0000256" key="1">
    <source>
        <dbReference type="ARBA" id="ARBA00006845"/>
    </source>
</evidence>
<proteinExistence type="inferred from homology"/>
<evidence type="ECO:0000313" key="3">
    <source>
        <dbReference type="EMBL" id="MBO0359241.1"/>
    </source>
</evidence>
<dbReference type="SUPFAM" id="SSF52038">
    <property type="entry name" value="Barstar-related"/>
    <property type="match status" value="1"/>
</dbReference>
<gene>
    <name evidence="3" type="ORF">J0X19_14865</name>
</gene>
<evidence type="ECO:0000259" key="2">
    <source>
        <dbReference type="Pfam" id="PF01337"/>
    </source>
</evidence>